<dbReference type="Pfam" id="PF00155">
    <property type="entry name" value="Aminotran_1_2"/>
    <property type="match status" value="1"/>
</dbReference>
<dbReference type="GO" id="GO:0030170">
    <property type="term" value="F:pyridoxal phosphate binding"/>
    <property type="evidence" value="ECO:0007669"/>
    <property type="project" value="InterPro"/>
</dbReference>
<dbReference type="EC" id="2.6.1.-" evidence="6"/>
<dbReference type="RefSeq" id="WP_204082628.1">
    <property type="nucleotide sequence ID" value="NZ_BOND01000003.1"/>
</dbReference>
<dbReference type="CDD" id="cd00609">
    <property type="entry name" value="AAT_like"/>
    <property type="match status" value="1"/>
</dbReference>
<dbReference type="Proteomes" id="UP000199632">
    <property type="component" value="Unassembled WGS sequence"/>
</dbReference>
<dbReference type="InterPro" id="IPR015421">
    <property type="entry name" value="PyrdxlP-dep_Trfase_major"/>
</dbReference>
<dbReference type="InterPro" id="IPR004839">
    <property type="entry name" value="Aminotransferase_I/II_large"/>
</dbReference>
<dbReference type="InterPro" id="IPR015424">
    <property type="entry name" value="PyrdxlP-dep_Trfase"/>
</dbReference>
<dbReference type="PANTHER" id="PTHR46383">
    <property type="entry name" value="ASPARTATE AMINOTRANSFERASE"/>
    <property type="match status" value="1"/>
</dbReference>
<keyword evidence="9" id="KW-1185">Reference proteome</keyword>
<dbReference type="STRING" id="137265.SAMN05421684_5375"/>
<dbReference type="GO" id="GO:0006520">
    <property type="term" value="P:amino acid metabolic process"/>
    <property type="evidence" value="ECO:0007669"/>
    <property type="project" value="InterPro"/>
</dbReference>
<evidence type="ECO:0000256" key="2">
    <source>
        <dbReference type="ARBA" id="ARBA00007441"/>
    </source>
</evidence>
<dbReference type="AlphaFoldDB" id="A0A1H3TA89"/>
<gene>
    <name evidence="8" type="ORF">SAMN05421684_5375</name>
</gene>
<reference evidence="9" key="1">
    <citation type="submission" date="2016-10" db="EMBL/GenBank/DDBJ databases">
        <authorList>
            <person name="Varghese N."/>
            <person name="Submissions S."/>
        </authorList>
    </citation>
    <scope>NUCLEOTIDE SEQUENCE [LARGE SCALE GENOMIC DNA]</scope>
    <source>
        <strain evidence="9">DSM 44718</strain>
    </source>
</reference>
<evidence type="ECO:0000256" key="3">
    <source>
        <dbReference type="ARBA" id="ARBA00022576"/>
    </source>
</evidence>
<dbReference type="InterPro" id="IPR050596">
    <property type="entry name" value="AspAT/PAT-like"/>
</dbReference>
<evidence type="ECO:0000259" key="7">
    <source>
        <dbReference type="Pfam" id="PF00155"/>
    </source>
</evidence>
<dbReference type="EMBL" id="FNQB01000003">
    <property type="protein sequence ID" value="SDZ46867.1"/>
    <property type="molecule type" value="Genomic_DNA"/>
</dbReference>
<protein>
    <recommendedName>
        <fullName evidence="6">Aminotransferase</fullName>
        <ecNumber evidence="6">2.6.1.-</ecNumber>
    </recommendedName>
</protein>
<proteinExistence type="inferred from homology"/>
<dbReference type="NCBIfam" id="NF005732">
    <property type="entry name" value="PRK07550.1"/>
    <property type="match status" value="1"/>
</dbReference>
<keyword evidence="5" id="KW-0663">Pyridoxal phosphate</keyword>
<evidence type="ECO:0000256" key="1">
    <source>
        <dbReference type="ARBA" id="ARBA00001933"/>
    </source>
</evidence>
<keyword evidence="3 6" id="KW-0032">Aminotransferase</keyword>
<comment type="cofactor">
    <cofactor evidence="1 6">
        <name>pyridoxal 5'-phosphate</name>
        <dbReference type="ChEBI" id="CHEBI:597326"/>
    </cofactor>
</comment>
<evidence type="ECO:0000256" key="6">
    <source>
        <dbReference type="RuleBase" id="RU000481"/>
    </source>
</evidence>
<dbReference type="PANTHER" id="PTHR46383:SF1">
    <property type="entry name" value="ASPARTATE AMINOTRANSFERASE"/>
    <property type="match status" value="1"/>
</dbReference>
<evidence type="ECO:0000256" key="4">
    <source>
        <dbReference type="ARBA" id="ARBA00022679"/>
    </source>
</evidence>
<evidence type="ECO:0000256" key="5">
    <source>
        <dbReference type="ARBA" id="ARBA00022898"/>
    </source>
</evidence>
<sequence length="397" mass="42565">MPSTPTNRPPDVRLSDRTLTQVDSPITAAYDLLGLLDDDRDVLDLAQAAPTYPPAPRVVAHIARVARDDAGGRYTEVPGMPLLRQAFAAEVSRDYGGAVGADDVTVTAGCNQAFSLVASTLAGPGDEVVVPLPYYFNHDMWLRLNGIVPRYLEPGPGLVPRAADAEALITSRTRAIVLVTPGNPSGATVDPAGIAAFADLARRHDIALILDETYRSFRGTTEPAHHLFADPRWGRTLVSLHSFSKDLAIPGYRVGAIVASPALGREVCKLLDCVAICAPRIGQEAAWAGLTFAADWRAARAREIAERRASLVAALADRPGGFELLSYGGYFAWLRHPFADRSTMDVVRDLVVKQHTLVMPGTAFLPDDRGTMRVSVSNLDPAGVKLFAERLAEAGGQ</sequence>
<dbReference type="SUPFAM" id="SSF53383">
    <property type="entry name" value="PLP-dependent transferases"/>
    <property type="match status" value="1"/>
</dbReference>
<name>A0A1H3TA89_9ACTN</name>
<dbReference type="GO" id="GO:0008483">
    <property type="term" value="F:transaminase activity"/>
    <property type="evidence" value="ECO:0007669"/>
    <property type="project" value="UniProtKB-KW"/>
</dbReference>
<accession>A0A1H3TA89</accession>
<dbReference type="PRINTS" id="PR00753">
    <property type="entry name" value="ACCSYNTHASE"/>
</dbReference>
<keyword evidence="4 6" id="KW-0808">Transferase</keyword>
<comment type="similarity">
    <text evidence="2 6">Belongs to the class-I pyridoxal-phosphate-dependent aminotransferase family.</text>
</comment>
<organism evidence="8 9">
    <name type="scientific">Asanoa ishikariensis</name>
    <dbReference type="NCBI Taxonomy" id="137265"/>
    <lineage>
        <taxon>Bacteria</taxon>
        <taxon>Bacillati</taxon>
        <taxon>Actinomycetota</taxon>
        <taxon>Actinomycetes</taxon>
        <taxon>Micromonosporales</taxon>
        <taxon>Micromonosporaceae</taxon>
        <taxon>Asanoa</taxon>
    </lineage>
</organism>
<evidence type="ECO:0000313" key="8">
    <source>
        <dbReference type="EMBL" id="SDZ46867.1"/>
    </source>
</evidence>
<dbReference type="PROSITE" id="PS00105">
    <property type="entry name" value="AA_TRANSFER_CLASS_1"/>
    <property type="match status" value="1"/>
</dbReference>
<evidence type="ECO:0000313" key="9">
    <source>
        <dbReference type="Proteomes" id="UP000199632"/>
    </source>
</evidence>
<dbReference type="Gene3D" id="3.40.640.10">
    <property type="entry name" value="Type I PLP-dependent aspartate aminotransferase-like (Major domain)"/>
    <property type="match status" value="1"/>
</dbReference>
<dbReference type="InterPro" id="IPR004838">
    <property type="entry name" value="NHTrfase_class1_PyrdxlP-BS"/>
</dbReference>
<feature type="domain" description="Aminotransferase class I/classII large" evidence="7">
    <location>
        <begin position="41"/>
        <end position="391"/>
    </location>
</feature>